<dbReference type="EMBL" id="JARWBG010000001">
    <property type="protein sequence ID" value="MDH2387235.1"/>
    <property type="molecule type" value="Genomic_DNA"/>
</dbReference>
<feature type="domain" description="vWA-MoxR associated protein C-terminal" evidence="2">
    <location>
        <begin position="399"/>
        <end position="652"/>
    </location>
</feature>
<reference evidence="3 4" key="1">
    <citation type="submission" date="2023-04" db="EMBL/GenBank/DDBJ databases">
        <title>Streptomyces chengmaiensis sp. nov. isolated from the stem of mangrove plant in Hainan.</title>
        <authorList>
            <person name="Huang X."/>
            <person name="Zhou S."/>
            <person name="Chu X."/>
            <person name="Xie Y."/>
            <person name="Lin Y."/>
        </authorList>
    </citation>
    <scope>NUCLEOTIDE SEQUENCE [LARGE SCALE GENOMIC DNA]</scope>
    <source>
        <strain evidence="3 4">HNM0663</strain>
    </source>
</reference>
<dbReference type="Pfam" id="PF20028">
    <property type="entry name" value="VMAP-C"/>
    <property type="match status" value="1"/>
</dbReference>
<gene>
    <name evidence="3" type="ORF">QCN29_00225</name>
</gene>
<dbReference type="RefSeq" id="WP_279925375.1">
    <property type="nucleotide sequence ID" value="NZ_JARWBG010000001.1"/>
</dbReference>
<name>A0ABT6HG39_9ACTN</name>
<comment type="caution">
    <text evidence="3">The sequence shown here is derived from an EMBL/GenBank/DDBJ whole genome shotgun (WGS) entry which is preliminary data.</text>
</comment>
<feature type="region of interest" description="Disordered" evidence="1">
    <location>
        <begin position="654"/>
        <end position="673"/>
    </location>
</feature>
<accession>A0ABT6HG39</accession>
<evidence type="ECO:0000313" key="3">
    <source>
        <dbReference type="EMBL" id="MDH2387235.1"/>
    </source>
</evidence>
<proteinExistence type="predicted"/>
<dbReference type="Gene3D" id="2.40.10.120">
    <property type="match status" value="1"/>
</dbReference>
<dbReference type="InterPro" id="IPR009003">
    <property type="entry name" value="Peptidase_S1_PA"/>
</dbReference>
<organism evidence="3 4">
    <name type="scientific">Streptomyces chengmaiensis</name>
    <dbReference type="NCBI Taxonomy" id="3040919"/>
    <lineage>
        <taxon>Bacteria</taxon>
        <taxon>Bacillati</taxon>
        <taxon>Actinomycetota</taxon>
        <taxon>Actinomycetes</taxon>
        <taxon>Kitasatosporales</taxon>
        <taxon>Streptomycetaceae</taxon>
        <taxon>Streptomyces</taxon>
    </lineage>
</organism>
<dbReference type="Proteomes" id="UP001223144">
    <property type="component" value="Unassembled WGS sequence"/>
</dbReference>
<evidence type="ECO:0000313" key="4">
    <source>
        <dbReference type="Proteomes" id="UP001223144"/>
    </source>
</evidence>
<feature type="compositionally biased region" description="Pro residues" evidence="1">
    <location>
        <begin position="664"/>
        <end position="673"/>
    </location>
</feature>
<evidence type="ECO:0000259" key="2">
    <source>
        <dbReference type="Pfam" id="PF20028"/>
    </source>
</evidence>
<sequence>MSPLDALVRRAVVCISGPAAGYDERSAGYWGSGFFIAPTWVLTCAHVVGKGGGAVWSGEDAVDVSWAGGTSAGTVRLALPVPDPPGAAFHRWPAPDLALVQVPEAADAECVWLGDRPGPFSGARISLHGWSLETGTRSYRPAAGQVTGADGPLMLLRGERPVEGTSGGPVVDTARGAVIGVCKARDEADPTAGIAVPVTALHGLYELPGGELLHEVISAHDRHHLHRHRALGGDSSWIDAHFELRANRFGGFDPGRRAHLFGRLAELTPPTTPGEVAALVDAVRRRKMLGRCQGLDEAAPRTWREGVGLLYEPDETQELMAVALYAAKVVAAVRARGHAGDAAALRELGDWVRETVEPLIGVRQEVQTILDGSGPVADVSWPRPRAAVRVVIRPRSYGDRHPWEVKLDFGRGEVTGLSGDDTGTVRGKLRDALLQPIAEALGRCDVGDEPAAVEFVVPRELFDEPFHTWQLAPRRTPEGGTDPNGLPLGQRRFVVVRDLLRTTMAPTQEWQRRWAGVAEGPPTAVPLRAEVAREGAHTRRGESWHAAYDRLSGAAPESVAVFCGPVAAGEGAEAMDAALAAGYPVAIWRSLAAGHRDCAEFHQQAEKFVAAVRSAAGLDWPVRSLRIRTDDPGLQDPRMTWGRSIVLLYDSPEQLPEEDGPIREPCPAPPMTW</sequence>
<keyword evidence="4" id="KW-1185">Reference proteome</keyword>
<dbReference type="Pfam" id="PF13365">
    <property type="entry name" value="Trypsin_2"/>
    <property type="match status" value="1"/>
</dbReference>
<dbReference type="InterPro" id="IPR045450">
    <property type="entry name" value="VMAP_C"/>
</dbReference>
<dbReference type="SUPFAM" id="SSF50494">
    <property type="entry name" value="Trypsin-like serine proteases"/>
    <property type="match status" value="1"/>
</dbReference>
<protein>
    <submittedName>
        <fullName evidence="3">Trypsin-like peptidase domain-containing protein</fullName>
    </submittedName>
</protein>
<evidence type="ECO:0000256" key="1">
    <source>
        <dbReference type="SAM" id="MobiDB-lite"/>
    </source>
</evidence>